<protein>
    <submittedName>
        <fullName evidence="1">Uncharacterized protein</fullName>
    </submittedName>
</protein>
<dbReference type="SUPFAM" id="SSF47413">
    <property type="entry name" value="lambda repressor-like DNA-binding domains"/>
    <property type="match status" value="1"/>
</dbReference>
<dbReference type="RefSeq" id="WP_034878247.1">
    <property type="nucleotide sequence ID" value="NZ_CP013251.1"/>
</dbReference>
<organism evidence="1 2">
    <name type="scientific">Endozoicomonas montiporae CL-33</name>
    <dbReference type="NCBI Taxonomy" id="570277"/>
    <lineage>
        <taxon>Bacteria</taxon>
        <taxon>Pseudomonadati</taxon>
        <taxon>Pseudomonadota</taxon>
        <taxon>Gammaproteobacteria</taxon>
        <taxon>Oceanospirillales</taxon>
        <taxon>Endozoicomonadaceae</taxon>
        <taxon>Endozoicomonas</taxon>
    </lineage>
</organism>
<dbReference type="Pfam" id="PF14549">
    <property type="entry name" value="P22_Cro"/>
    <property type="match status" value="1"/>
</dbReference>
<accession>A0A142BHB5</accession>
<dbReference type="KEGG" id="emp:EZMO1_4218"/>
<dbReference type="InterPro" id="IPR010982">
    <property type="entry name" value="Lambda_DNA-bd_dom_sf"/>
</dbReference>
<name>A0A142BHB5_9GAMM</name>
<evidence type="ECO:0000313" key="1">
    <source>
        <dbReference type="EMBL" id="AMO58141.1"/>
    </source>
</evidence>
<dbReference type="EMBL" id="CP013251">
    <property type="protein sequence ID" value="AMO58141.1"/>
    <property type="molecule type" value="Genomic_DNA"/>
</dbReference>
<sequence length="66" mass="7497">MNTYKKLLAYFRTQERIAVALGVRQPSISQWKGVIPVKHAKTIERLTNGDIAAIDVVSDYDLHNNK</sequence>
<reference evidence="1 2" key="1">
    <citation type="journal article" date="2016" name="Front. Microbiol.">
        <title>Genomic Insight into the Host-Endosymbiont Relationship of Endozoicomonas montiporae CL-33(T) with its Coral Host.</title>
        <authorList>
            <person name="Ding J.-Y."/>
            <person name="Shiu J.-H."/>
            <person name="Chen W.-M."/>
            <person name="Chiang Y.-R."/>
            <person name="Tang S.-L."/>
        </authorList>
    </citation>
    <scope>NUCLEOTIDE SEQUENCE [LARGE SCALE GENOMIC DNA]</scope>
    <source>
        <strain evidence="1 2">CL-33</strain>
    </source>
</reference>
<evidence type="ECO:0000313" key="2">
    <source>
        <dbReference type="Proteomes" id="UP000071065"/>
    </source>
</evidence>
<dbReference type="Gene3D" id="1.10.260.40">
    <property type="entry name" value="lambda repressor-like DNA-binding domains"/>
    <property type="match status" value="1"/>
</dbReference>
<proteinExistence type="predicted"/>
<dbReference type="Proteomes" id="UP000071065">
    <property type="component" value="Chromosome"/>
</dbReference>
<dbReference type="PATRIC" id="fig|570277.3.peg.4531"/>
<dbReference type="GO" id="GO:0003677">
    <property type="term" value="F:DNA binding"/>
    <property type="evidence" value="ECO:0007669"/>
    <property type="project" value="InterPro"/>
</dbReference>
<gene>
    <name evidence="1" type="ORF">EZMO1_4218</name>
</gene>
<dbReference type="AlphaFoldDB" id="A0A142BHB5"/>
<dbReference type="STRING" id="570277.EZMO1_4218"/>
<dbReference type="OrthoDB" id="6693632at2"/>